<reference evidence="2 3" key="1">
    <citation type="submission" date="2023-08" db="EMBL/GenBank/DDBJ databases">
        <authorList>
            <person name="Palmer J.M."/>
        </authorList>
    </citation>
    <scope>NUCLEOTIDE SEQUENCE [LARGE SCALE GENOMIC DNA]</scope>
    <source>
        <strain evidence="2 3">TWF481</strain>
    </source>
</reference>
<evidence type="ECO:0000256" key="1">
    <source>
        <dbReference type="SAM" id="SignalP"/>
    </source>
</evidence>
<keyword evidence="1" id="KW-0732">Signal</keyword>
<feature type="signal peptide" evidence="1">
    <location>
        <begin position="1"/>
        <end position="17"/>
    </location>
</feature>
<dbReference type="EMBL" id="JAVHJL010000004">
    <property type="protein sequence ID" value="KAK6504846.1"/>
    <property type="molecule type" value="Genomic_DNA"/>
</dbReference>
<name>A0AAV9WBE5_9PEZI</name>
<accession>A0AAV9WBE5</accession>
<comment type="caution">
    <text evidence="2">The sequence shown here is derived from an EMBL/GenBank/DDBJ whole genome shotgun (WGS) entry which is preliminary data.</text>
</comment>
<sequence>MLFKNIIHFMNLSVSLAGSIIKPRDANVEELLIGLSRWGGTYTKNAWFIGNQHFSSDEEFNRGQPWIWISTVDVMNKIGGEISIYADAFRDFWEESPISEEEGQELAKKFRALCEKQCQFFGKLVTLRAGLKDFENLPKFFQLRKNMEASLGKAEGAQTELYVSIEEAITANKTGTHTSILLNLSEGYDKFGDSIAPATSAWADRPDPTVCTRAV</sequence>
<evidence type="ECO:0000313" key="2">
    <source>
        <dbReference type="EMBL" id="KAK6504846.1"/>
    </source>
</evidence>
<gene>
    <name evidence="2" type="ORF">TWF481_006782</name>
</gene>
<organism evidence="2 3">
    <name type="scientific">Arthrobotrys musiformis</name>
    <dbReference type="NCBI Taxonomy" id="47236"/>
    <lineage>
        <taxon>Eukaryota</taxon>
        <taxon>Fungi</taxon>
        <taxon>Dikarya</taxon>
        <taxon>Ascomycota</taxon>
        <taxon>Pezizomycotina</taxon>
        <taxon>Orbiliomycetes</taxon>
        <taxon>Orbiliales</taxon>
        <taxon>Orbiliaceae</taxon>
        <taxon>Arthrobotrys</taxon>
    </lineage>
</organism>
<evidence type="ECO:0000313" key="3">
    <source>
        <dbReference type="Proteomes" id="UP001370758"/>
    </source>
</evidence>
<keyword evidence="3" id="KW-1185">Reference proteome</keyword>
<protein>
    <submittedName>
        <fullName evidence="2">Uncharacterized protein</fullName>
    </submittedName>
</protein>
<proteinExistence type="predicted"/>
<dbReference type="Proteomes" id="UP001370758">
    <property type="component" value="Unassembled WGS sequence"/>
</dbReference>
<feature type="chain" id="PRO_5043799251" evidence="1">
    <location>
        <begin position="18"/>
        <end position="215"/>
    </location>
</feature>
<dbReference type="AlphaFoldDB" id="A0AAV9WBE5"/>